<keyword evidence="1" id="KW-0472">Membrane</keyword>
<keyword evidence="3" id="KW-1185">Reference proteome</keyword>
<evidence type="ECO:0000313" key="2">
    <source>
        <dbReference type="EMBL" id="KAF5405935.1"/>
    </source>
</evidence>
<name>A0A8J4T6S9_9TREM</name>
<protein>
    <submittedName>
        <fullName evidence="2">Uncharacterized protein</fullName>
    </submittedName>
</protein>
<dbReference type="AlphaFoldDB" id="A0A8J4T6S9"/>
<organism evidence="2 3">
    <name type="scientific">Paragonimus heterotremus</name>
    <dbReference type="NCBI Taxonomy" id="100268"/>
    <lineage>
        <taxon>Eukaryota</taxon>
        <taxon>Metazoa</taxon>
        <taxon>Spiralia</taxon>
        <taxon>Lophotrochozoa</taxon>
        <taxon>Platyhelminthes</taxon>
        <taxon>Trematoda</taxon>
        <taxon>Digenea</taxon>
        <taxon>Plagiorchiida</taxon>
        <taxon>Troglotremata</taxon>
        <taxon>Troglotrematidae</taxon>
        <taxon>Paragonimus</taxon>
    </lineage>
</organism>
<accession>A0A8J4T6S9</accession>
<comment type="caution">
    <text evidence="2">The sequence shown here is derived from an EMBL/GenBank/DDBJ whole genome shotgun (WGS) entry which is preliminary data.</text>
</comment>
<evidence type="ECO:0000256" key="1">
    <source>
        <dbReference type="SAM" id="Phobius"/>
    </source>
</evidence>
<evidence type="ECO:0000313" key="3">
    <source>
        <dbReference type="Proteomes" id="UP000748531"/>
    </source>
</evidence>
<gene>
    <name evidence="2" type="ORF">PHET_00538</name>
</gene>
<proteinExistence type="predicted"/>
<dbReference type="EMBL" id="LUCH01000157">
    <property type="protein sequence ID" value="KAF5405935.1"/>
    <property type="molecule type" value="Genomic_DNA"/>
</dbReference>
<feature type="transmembrane region" description="Helical" evidence="1">
    <location>
        <begin position="16"/>
        <end position="37"/>
    </location>
</feature>
<reference evidence="2" key="1">
    <citation type="submission" date="2019-05" db="EMBL/GenBank/DDBJ databases">
        <title>Annotation for the trematode Paragonimus heterotremus.</title>
        <authorList>
            <person name="Choi Y.-J."/>
        </authorList>
    </citation>
    <scope>NUCLEOTIDE SEQUENCE</scope>
    <source>
        <strain evidence="2">LC</strain>
    </source>
</reference>
<dbReference type="Proteomes" id="UP000748531">
    <property type="component" value="Unassembled WGS sequence"/>
</dbReference>
<keyword evidence="1" id="KW-0812">Transmembrane</keyword>
<keyword evidence="1" id="KW-1133">Transmembrane helix</keyword>
<sequence>MSREKPLTGHFVDRSAGAFCVLCAIMSVLTATCLSIGGRDQLIFARIALLDARTDARTNKTSLKRTLCGTNQRMKLSVLGVTEQTHQQWHA</sequence>